<reference evidence="2" key="1">
    <citation type="journal article" date="2015" name="Nature">
        <title>Complex archaea that bridge the gap between prokaryotes and eukaryotes.</title>
        <authorList>
            <person name="Spang A."/>
            <person name="Saw J.H."/>
            <person name="Jorgensen S.L."/>
            <person name="Zaremba-Niedzwiedzka K."/>
            <person name="Martijn J."/>
            <person name="Lind A.E."/>
            <person name="van Eijk R."/>
            <person name="Schleper C."/>
            <person name="Guy L."/>
            <person name="Ettema T.J."/>
        </authorList>
    </citation>
    <scope>NUCLEOTIDE SEQUENCE</scope>
</reference>
<accession>A0A0F8WZZ8</accession>
<dbReference type="EMBL" id="LAZR01062092">
    <property type="protein sequence ID" value="KKK62233.1"/>
    <property type="molecule type" value="Genomic_DNA"/>
</dbReference>
<keyword evidence="1" id="KW-0472">Membrane</keyword>
<comment type="caution">
    <text evidence="2">The sequence shown here is derived from an EMBL/GenBank/DDBJ whole genome shotgun (WGS) entry which is preliminary data.</text>
</comment>
<keyword evidence="1" id="KW-0812">Transmembrane</keyword>
<feature type="transmembrane region" description="Helical" evidence="1">
    <location>
        <begin position="216"/>
        <end position="233"/>
    </location>
</feature>
<evidence type="ECO:0000256" key="1">
    <source>
        <dbReference type="SAM" id="Phobius"/>
    </source>
</evidence>
<name>A0A0F8WZZ8_9ZZZZ</name>
<keyword evidence="1" id="KW-1133">Transmembrane helix</keyword>
<organism evidence="2">
    <name type="scientific">marine sediment metagenome</name>
    <dbReference type="NCBI Taxonomy" id="412755"/>
    <lineage>
        <taxon>unclassified sequences</taxon>
        <taxon>metagenomes</taxon>
        <taxon>ecological metagenomes</taxon>
    </lineage>
</organism>
<evidence type="ECO:0000313" key="2">
    <source>
        <dbReference type="EMBL" id="KKK62233.1"/>
    </source>
</evidence>
<gene>
    <name evidence="2" type="ORF">LCGC14_3006370</name>
</gene>
<proteinExistence type="predicted"/>
<protein>
    <submittedName>
        <fullName evidence="2">Uncharacterized protein</fullName>
    </submittedName>
</protein>
<sequence length="234" mass="27379">MENVFKKKEIKSIKKSTANEVSNRPVIKDLAKEFLKDVSKYSQAQKISLMYKIFIGKKPDVGLSNDQLMNRILYTAKFGKYIKHTKDFLKKKKNKFKWPSKWKRLFKSSRKKRNQILVWFLNIKGEIEPPKLYPIYSSNMVIIKSRPYEIDPRSFWRMGKYICQIIKGIDRRPVSNLDYNEIKKRGDSTDSDEFLIKAALQAIVGVPHKKPVDKKTMIIIGVIVLAAIVFFLSQ</sequence>
<dbReference type="AlphaFoldDB" id="A0A0F8WZZ8"/>